<accession>A0ACC1HKQ5</accession>
<feature type="non-terminal residue" evidence="1">
    <location>
        <position position="174"/>
    </location>
</feature>
<proteinExistence type="predicted"/>
<sequence length="174" mass="19720">MIISQFIFGQLCFSKEDQELWEDNPVDYINKKMDPLDDFRSPVLAASNLLIDLAVDRKKTTLMPILAFVNNILTSYNQAAPEARDPYYKDGALNIMATLAAPLSSKRSPIADSLEEFLATHVVPEFSSTYGFLRCRALDAFGRYASREFTNKDLLVTATNRILERLHDPEIPVR</sequence>
<name>A0ACC1HKQ5_9FUNG</name>
<keyword evidence="2" id="KW-1185">Reference proteome</keyword>
<dbReference type="EMBL" id="JAMZIH010004234">
    <property type="protein sequence ID" value="KAJ1676368.1"/>
    <property type="molecule type" value="Genomic_DNA"/>
</dbReference>
<protein>
    <submittedName>
        <fullName evidence="1">Nonsense-mediated mRNA decay protein 5</fullName>
    </submittedName>
</protein>
<gene>
    <name evidence="1" type="primary">NMD5_5</name>
    <name evidence="1" type="ORF">EV182_008329</name>
</gene>
<evidence type="ECO:0000313" key="1">
    <source>
        <dbReference type="EMBL" id="KAJ1676368.1"/>
    </source>
</evidence>
<organism evidence="1 2">
    <name type="scientific">Spiromyces aspiralis</name>
    <dbReference type="NCBI Taxonomy" id="68401"/>
    <lineage>
        <taxon>Eukaryota</taxon>
        <taxon>Fungi</taxon>
        <taxon>Fungi incertae sedis</taxon>
        <taxon>Zoopagomycota</taxon>
        <taxon>Kickxellomycotina</taxon>
        <taxon>Kickxellomycetes</taxon>
        <taxon>Kickxellales</taxon>
        <taxon>Kickxellaceae</taxon>
        <taxon>Spiromyces</taxon>
    </lineage>
</organism>
<comment type="caution">
    <text evidence="1">The sequence shown here is derived from an EMBL/GenBank/DDBJ whole genome shotgun (WGS) entry which is preliminary data.</text>
</comment>
<dbReference type="Proteomes" id="UP001145114">
    <property type="component" value="Unassembled WGS sequence"/>
</dbReference>
<reference evidence="1" key="1">
    <citation type="submission" date="2022-06" db="EMBL/GenBank/DDBJ databases">
        <title>Phylogenomic reconstructions and comparative analyses of Kickxellomycotina fungi.</title>
        <authorList>
            <person name="Reynolds N.K."/>
            <person name="Stajich J.E."/>
            <person name="Barry K."/>
            <person name="Grigoriev I.V."/>
            <person name="Crous P."/>
            <person name="Smith M.E."/>
        </authorList>
    </citation>
    <scope>NUCLEOTIDE SEQUENCE</scope>
    <source>
        <strain evidence="1">RSA 2271</strain>
    </source>
</reference>
<evidence type="ECO:0000313" key="2">
    <source>
        <dbReference type="Proteomes" id="UP001145114"/>
    </source>
</evidence>